<reference evidence="2 3" key="1">
    <citation type="submission" date="2018-12" db="EMBL/GenBank/DDBJ databases">
        <authorList>
            <person name="Yang Y."/>
        </authorList>
    </citation>
    <scope>NUCLEOTIDE SEQUENCE [LARGE SCALE GENOMIC DNA]</scope>
    <source>
        <strain evidence="2 3">GSF71</strain>
    </source>
</reference>
<feature type="compositionally biased region" description="Basic and acidic residues" evidence="1">
    <location>
        <begin position="42"/>
        <end position="56"/>
    </location>
</feature>
<accession>A0A433J810</accession>
<organism evidence="2 3">
    <name type="scientific">Azospirillum doebereinerae</name>
    <dbReference type="NCBI Taxonomy" id="92933"/>
    <lineage>
        <taxon>Bacteria</taxon>
        <taxon>Pseudomonadati</taxon>
        <taxon>Pseudomonadota</taxon>
        <taxon>Alphaproteobacteria</taxon>
        <taxon>Rhodospirillales</taxon>
        <taxon>Azospirillaceae</taxon>
        <taxon>Azospirillum</taxon>
    </lineage>
</organism>
<gene>
    <name evidence="2" type="ORF">EJ913_14005</name>
</gene>
<feature type="region of interest" description="Disordered" evidence="1">
    <location>
        <begin position="1"/>
        <end position="27"/>
    </location>
</feature>
<comment type="caution">
    <text evidence="2">The sequence shown here is derived from an EMBL/GenBank/DDBJ whole genome shotgun (WGS) entry which is preliminary data.</text>
</comment>
<feature type="region of interest" description="Disordered" evidence="1">
    <location>
        <begin position="41"/>
        <end position="66"/>
    </location>
</feature>
<proteinExistence type="predicted"/>
<protein>
    <submittedName>
        <fullName evidence="2">Uncharacterized protein</fullName>
    </submittedName>
</protein>
<dbReference type="RefSeq" id="WP_126998860.1">
    <property type="nucleotide sequence ID" value="NZ_CP173190.1"/>
</dbReference>
<evidence type="ECO:0000256" key="1">
    <source>
        <dbReference type="SAM" id="MobiDB-lite"/>
    </source>
</evidence>
<evidence type="ECO:0000313" key="3">
    <source>
        <dbReference type="Proteomes" id="UP000280346"/>
    </source>
</evidence>
<keyword evidence="3" id="KW-1185">Reference proteome</keyword>
<evidence type="ECO:0000313" key="2">
    <source>
        <dbReference type="EMBL" id="RUQ70119.1"/>
    </source>
</evidence>
<sequence>MEMPDSSKAVETTELAEGHTTSASGSIDECFRTLKRRVRPGGNERRIAEIPFDERASTPATLADQG</sequence>
<dbReference type="Proteomes" id="UP000280346">
    <property type="component" value="Unassembled WGS sequence"/>
</dbReference>
<dbReference type="EMBL" id="RZIJ01000010">
    <property type="protein sequence ID" value="RUQ70119.1"/>
    <property type="molecule type" value="Genomic_DNA"/>
</dbReference>
<dbReference type="AlphaFoldDB" id="A0A433J810"/>
<name>A0A433J810_9PROT</name>